<dbReference type="STRING" id="662367.SAMN05216167_110123"/>
<sequence>MGFPTFANMNYIYILFAFLVGIAITVQAGVNANLRQAMANPILAAAISFGSGFVVLVLLFLATGGSTPSSDTIKQVAWWKWAGGVMGAIYMITVIVSVPKIGTANLVSLSVAGQLLAAVVLDHYGLLGFSLHPANGWRLIGLVFIMAGVLLVVRN</sequence>
<keyword evidence="1" id="KW-0812">Transmembrane</keyword>
<evidence type="ECO:0000313" key="3">
    <source>
        <dbReference type="Proteomes" id="UP000198598"/>
    </source>
</evidence>
<reference evidence="2 3" key="1">
    <citation type="submission" date="2016-10" db="EMBL/GenBank/DDBJ databases">
        <authorList>
            <person name="de Groot N.N."/>
        </authorList>
    </citation>
    <scope>NUCLEOTIDE SEQUENCE [LARGE SCALE GENOMIC DNA]</scope>
    <source>
        <strain evidence="2 3">DSM 26130</strain>
    </source>
</reference>
<dbReference type="EMBL" id="FOLQ01000010">
    <property type="protein sequence ID" value="SFE10942.1"/>
    <property type="molecule type" value="Genomic_DNA"/>
</dbReference>
<dbReference type="PANTHER" id="PTHR34821">
    <property type="entry name" value="INNER MEMBRANE PROTEIN YDCZ"/>
    <property type="match status" value="1"/>
</dbReference>
<keyword evidence="3" id="KW-1185">Reference proteome</keyword>
<feature type="transmembrane region" description="Helical" evidence="1">
    <location>
        <begin position="106"/>
        <end position="124"/>
    </location>
</feature>
<evidence type="ECO:0000313" key="2">
    <source>
        <dbReference type="EMBL" id="SFE10942.1"/>
    </source>
</evidence>
<dbReference type="Pfam" id="PF04657">
    <property type="entry name" value="DMT_YdcZ"/>
    <property type="match status" value="1"/>
</dbReference>
<protein>
    <submittedName>
        <fullName evidence="2">Transporter family-2 protein</fullName>
    </submittedName>
</protein>
<dbReference type="PANTHER" id="PTHR34821:SF2">
    <property type="entry name" value="INNER MEMBRANE PROTEIN YDCZ"/>
    <property type="match status" value="1"/>
</dbReference>
<proteinExistence type="predicted"/>
<organism evidence="2 3">
    <name type="scientific">Spirosoma endophyticum</name>
    <dbReference type="NCBI Taxonomy" id="662367"/>
    <lineage>
        <taxon>Bacteria</taxon>
        <taxon>Pseudomonadati</taxon>
        <taxon>Bacteroidota</taxon>
        <taxon>Cytophagia</taxon>
        <taxon>Cytophagales</taxon>
        <taxon>Cytophagaceae</taxon>
        <taxon>Spirosoma</taxon>
    </lineage>
</organism>
<gene>
    <name evidence="2" type="ORF">SAMN05216167_110123</name>
</gene>
<name>A0A1I1XUG3_9BACT</name>
<keyword evidence="1" id="KW-1133">Transmembrane helix</keyword>
<feature type="transmembrane region" description="Helical" evidence="1">
    <location>
        <begin position="42"/>
        <end position="61"/>
    </location>
</feature>
<feature type="transmembrane region" description="Helical" evidence="1">
    <location>
        <begin position="81"/>
        <end position="99"/>
    </location>
</feature>
<accession>A0A1I1XUG3</accession>
<dbReference type="AlphaFoldDB" id="A0A1I1XUG3"/>
<dbReference type="InterPro" id="IPR006750">
    <property type="entry name" value="YdcZ"/>
</dbReference>
<keyword evidence="1" id="KW-0472">Membrane</keyword>
<evidence type="ECO:0000256" key="1">
    <source>
        <dbReference type="SAM" id="Phobius"/>
    </source>
</evidence>
<feature type="transmembrane region" description="Helical" evidence="1">
    <location>
        <begin position="136"/>
        <end position="153"/>
    </location>
</feature>
<dbReference type="Proteomes" id="UP000198598">
    <property type="component" value="Unassembled WGS sequence"/>
</dbReference>
<feature type="transmembrane region" description="Helical" evidence="1">
    <location>
        <begin position="12"/>
        <end position="30"/>
    </location>
</feature>
<dbReference type="GO" id="GO:0005886">
    <property type="term" value="C:plasma membrane"/>
    <property type="evidence" value="ECO:0007669"/>
    <property type="project" value="TreeGrafter"/>
</dbReference>